<feature type="compositionally biased region" description="Polar residues" evidence="2">
    <location>
        <begin position="275"/>
        <end position="284"/>
    </location>
</feature>
<protein>
    <recommendedName>
        <fullName evidence="3">DUF4515 domain-containing protein</fullName>
    </recommendedName>
</protein>
<evidence type="ECO:0000256" key="1">
    <source>
        <dbReference type="ARBA" id="ARBA00023054"/>
    </source>
</evidence>
<evidence type="ECO:0000313" key="5">
    <source>
        <dbReference type="Proteomes" id="UP000664940"/>
    </source>
</evidence>
<gene>
    <name evidence="4" type="ORF">HJG60_008770</name>
</gene>
<comment type="caution">
    <text evidence="4">The sequence shown here is derived from an EMBL/GenBank/DDBJ whole genome shotgun (WGS) entry which is preliminary data.</text>
</comment>
<feature type="region of interest" description="Disordered" evidence="2">
    <location>
        <begin position="273"/>
        <end position="312"/>
    </location>
</feature>
<name>A0A833YZA7_9CHIR</name>
<dbReference type="EMBL" id="JABVXQ010000013">
    <property type="protein sequence ID" value="KAF6081751.1"/>
    <property type="molecule type" value="Genomic_DNA"/>
</dbReference>
<dbReference type="InterPro" id="IPR032777">
    <property type="entry name" value="DUF4515"/>
</dbReference>
<evidence type="ECO:0000256" key="2">
    <source>
        <dbReference type="SAM" id="MobiDB-lite"/>
    </source>
</evidence>
<proteinExistence type="predicted"/>
<dbReference type="Pfam" id="PF14988">
    <property type="entry name" value="DUF4515"/>
    <property type="match status" value="1"/>
</dbReference>
<feature type="domain" description="DUF4515" evidence="3">
    <location>
        <begin position="122"/>
        <end position="273"/>
    </location>
</feature>
<organism evidence="4 5">
    <name type="scientific">Phyllostomus discolor</name>
    <name type="common">pale spear-nosed bat</name>
    <dbReference type="NCBI Taxonomy" id="89673"/>
    <lineage>
        <taxon>Eukaryota</taxon>
        <taxon>Metazoa</taxon>
        <taxon>Chordata</taxon>
        <taxon>Craniata</taxon>
        <taxon>Vertebrata</taxon>
        <taxon>Euteleostomi</taxon>
        <taxon>Mammalia</taxon>
        <taxon>Eutheria</taxon>
        <taxon>Laurasiatheria</taxon>
        <taxon>Chiroptera</taxon>
        <taxon>Yangochiroptera</taxon>
        <taxon>Phyllostomidae</taxon>
        <taxon>Phyllostominae</taxon>
        <taxon>Phyllostomus</taxon>
    </lineage>
</organism>
<keyword evidence="1" id="KW-0175">Coiled coil</keyword>
<dbReference type="PANTHER" id="PTHR14845:SF3">
    <property type="entry name" value="COILED-COIL DOMAIN CONTAINING 121, RETROGENE 1"/>
    <property type="match status" value="1"/>
</dbReference>
<evidence type="ECO:0000259" key="3">
    <source>
        <dbReference type="Pfam" id="PF14988"/>
    </source>
</evidence>
<reference evidence="4 5" key="1">
    <citation type="journal article" date="2020" name="Nature">
        <title>Six reference-quality genomes reveal evolution of bat adaptations.</title>
        <authorList>
            <person name="Jebb D."/>
            <person name="Huang Z."/>
            <person name="Pippel M."/>
            <person name="Hughes G.M."/>
            <person name="Lavrichenko K."/>
            <person name="Devanna P."/>
            <person name="Winkler S."/>
            <person name="Jermiin L.S."/>
            <person name="Skirmuntt E.C."/>
            <person name="Katzourakis A."/>
            <person name="Burkitt-Gray L."/>
            <person name="Ray D.A."/>
            <person name="Sullivan K.A.M."/>
            <person name="Roscito J.G."/>
            <person name="Kirilenko B.M."/>
            <person name="Davalos L.M."/>
            <person name="Corthals A.P."/>
            <person name="Power M.L."/>
            <person name="Jones G."/>
            <person name="Ransome R.D."/>
            <person name="Dechmann D.K.N."/>
            <person name="Locatelli A.G."/>
            <person name="Puechmaille S.J."/>
            <person name="Fedrigo O."/>
            <person name="Jarvis E.D."/>
            <person name="Hiller M."/>
            <person name="Vernes S.C."/>
            <person name="Myers E.W."/>
            <person name="Teeling E.C."/>
        </authorList>
    </citation>
    <scope>NUCLEOTIDE SEQUENCE [LARGE SCALE GENOMIC DNA]</scope>
    <source>
        <strain evidence="4">Bat1K_MPI-CBG_1</strain>
    </source>
</reference>
<feature type="region of interest" description="Disordered" evidence="2">
    <location>
        <begin position="146"/>
        <end position="174"/>
    </location>
</feature>
<dbReference type="Proteomes" id="UP000664940">
    <property type="component" value="Unassembled WGS sequence"/>
</dbReference>
<accession>A0A833YZA7</accession>
<evidence type="ECO:0000313" key="4">
    <source>
        <dbReference type="EMBL" id="KAF6081751.1"/>
    </source>
</evidence>
<sequence>MGRKTKAPPRAMLPLNAAGSITQWTGTCGGSEQWSLALSPDPQEPETLATGEDTSYPPISYFHLISNFLRPEKPTKAVVGLIEKTVEVMKLDHQIKETQIQQKLVMKEMELLLNEKLPVQAETKVMLVNLTMKAEEYIRDIEDECNSDAQESGEVPQTRRESESATQYAKKTSELKTPLLSENGRLDLEQQLEAGRDISLVKEKQLRELQELQALQEVLKKARAETAAKAQARYLQEISLLEKQLGEPGMSKRKERQLRRRVQALQEAAEMRASQLHQLYTQEESGVPPGVGADGPGPAGQPGKDSPEPETN</sequence>
<dbReference type="PANTHER" id="PTHR14845">
    <property type="entry name" value="COILED-COIL DOMAIN-CONTAINING 166"/>
    <property type="match status" value="1"/>
</dbReference>
<dbReference type="AlphaFoldDB" id="A0A833YZA7"/>